<dbReference type="PATRIC" id="fig|217031.4.peg.8434"/>
<reference evidence="1 2" key="1">
    <citation type="submission" date="2015-06" db="EMBL/GenBank/DDBJ databases">
        <title>Genome sequencing project of Bacillus galactosidilyticus PL133.</title>
        <authorList>
            <person name="Gaiero J."/>
            <person name="Nicol R."/>
            <person name="Habash M."/>
        </authorList>
    </citation>
    <scope>NUCLEOTIDE SEQUENCE [LARGE SCALE GENOMIC DNA]</scope>
    <source>
        <strain evidence="1 2">PL133</strain>
    </source>
</reference>
<proteinExistence type="predicted"/>
<evidence type="ECO:0000313" key="1">
    <source>
        <dbReference type="EMBL" id="KRG08009.1"/>
    </source>
</evidence>
<accession>A0A0Q9XKU5</accession>
<organism evidence="1 2">
    <name type="scientific">Lederbergia galactosidilytica</name>
    <dbReference type="NCBI Taxonomy" id="217031"/>
    <lineage>
        <taxon>Bacteria</taxon>
        <taxon>Bacillati</taxon>
        <taxon>Bacillota</taxon>
        <taxon>Bacilli</taxon>
        <taxon>Bacillales</taxon>
        <taxon>Bacillaceae</taxon>
        <taxon>Lederbergia</taxon>
    </lineage>
</organism>
<gene>
    <name evidence="1" type="ORF">ACA29_24955</name>
</gene>
<dbReference type="Proteomes" id="UP000053881">
    <property type="component" value="Unassembled WGS sequence"/>
</dbReference>
<evidence type="ECO:0000313" key="2">
    <source>
        <dbReference type="Proteomes" id="UP000053881"/>
    </source>
</evidence>
<dbReference type="AlphaFoldDB" id="A0A0Q9XKU5"/>
<dbReference type="EMBL" id="LGPB01000143">
    <property type="protein sequence ID" value="KRG08009.1"/>
    <property type="molecule type" value="Genomic_DNA"/>
</dbReference>
<name>A0A0Q9XKU5_9BACI</name>
<sequence>MNSKNNAGKSEHILEDEELMAALEEQIATLQWIQAAAVLTEAVLVSKLYSLKDNVEGEDKILTGIWVRVQTLGQLTEALGVTQQINTTDKSSIFKAAEKTAVTGDLIQSIGAGLQAWGGEELLKAAAEELIP</sequence>
<protein>
    <submittedName>
        <fullName evidence="1">Uncharacterized protein</fullName>
    </submittedName>
</protein>
<comment type="caution">
    <text evidence="1">The sequence shown here is derived from an EMBL/GenBank/DDBJ whole genome shotgun (WGS) entry which is preliminary data.</text>
</comment>